<protein>
    <recommendedName>
        <fullName evidence="6">Aspartyl/glutamyl-tRNA(Asn/Gln) amidotransferase subunit C</fullName>
        <shortName evidence="6">Asp/Glu-ADT subunit C</shortName>
        <ecNumber evidence="6">6.3.5.-</ecNumber>
    </recommendedName>
</protein>
<dbReference type="GO" id="GO:0006412">
    <property type="term" value="P:translation"/>
    <property type="evidence" value="ECO:0007669"/>
    <property type="project" value="UniProtKB-UniRule"/>
</dbReference>
<dbReference type="Proteomes" id="UP000000664">
    <property type="component" value="Chromosome"/>
</dbReference>
<evidence type="ECO:0000256" key="3">
    <source>
        <dbReference type="ARBA" id="ARBA00024799"/>
    </source>
</evidence>
<accession>A0A805ZRB5</accession>
<comment type="function">
    <text evidence="3 6">Allows the formation of correctly charged Asn-tRNA(Asn) or Gln-tRNA(Gln) through the transamidation of misacylated Asp-tRNA(Asn) or Glu-tRNA(Gln) in organisms which lack either or both of asparaginyl-tRNA or glutaminyl-tRNA synthetases. The reaction takes place in the presence of glutamine and ATP through an activated phospho-Asp-tRNA(Asn) or phospho-Glu-tRNA(Gln).</text>
</comment>
<dbReference type="EC" id="6.3.5.-" evidence="6"/>
<dbReference type="InterPro" id="IPR003837">
    <property type="entry name" value="GatC"/>
</dbReference>
<keyword evidence="6" id="KW-0547">Nucleotide-binding</keyword>
<dbReference type="GO" id="GO:0006450">
    <property type="term" value="P:regulation of translational fidelity"/>
    <property type="evidence" value="ECO:0007669"/>
    <property type="project" value="InterPro"/>
</dbReference>
<dbReference type="PANTHER" id="PTHR15004">
    <property type="entry name" value="GLUTAMYL-TRNA(GLN) AMIDOTRANSFERASE SUBUNIT C, MITOCHONDRIAL"/>
    <property type="match status" value="1"/>
</dbReference>
<dbReference type="Pfam" id="PF02686">
    <property type="entry name" value="GatC"/>
    <property type="match status" value="1"/>
</dbReference>
<dbReference type="AlphaFoldDB" id="A0A805ZRB5"/>
<evidence type="ECO:0000256" key="2">
    <source>
        <dbReference type="ARBA" id="ARBA00011123"/>
    </source>
</evidence>
<dbReference type="Gene3D" id="1.10.20.60">
    <property type="entry name" value="Glu-tRNAGln amidotransferase C subunit, N-terminal domain"/>
    <property type="match status" value="1"/>
</dbReference>
<evidence type="ECO:0000313" key="7">
    <source>
        <dbReference type="EMBL" id="ABJ60868.1"/>
    </source>
</evidence>
<dbReference type="GO" id="GO:0005524">
    <property type="term" value="F:ATP binding"/>
    <property type="evidence" value="ECO:0007669"/>
    <property type="project" value="UniProtKB-KW"/>
</dbReference>
<keyword evidence="6 7" id="KW-0436">Ligase</keyword>
<dbReference type="GO" id="GO:0050567">
    <property type="term" value="F:glutaminyl-tRNA synthase (glutamine-hydrolyzing) activity"/>
    <property type="evidence" value="ECO:0007669"/>
    <property type="project" value="UniProtKB-UniRule"/>
</dbReference>
<comment type="subunit">
    <text evidence="2 6">Heterotrimer of A, B and C subunits.</text>
</comment>
<dbReference type="NCBIfam" id="TIGR00135">
    <property type="entry name" value="gatC"/>
    <property type="match status" value="1"/>
</dbReference>
<evidence type="ECO:0000256" key="5">
    <source>
        <dbReference type="ARBA" id="ARBA00047913"/>
    </source>
</evidence>
<evidence type="ECO:0000256" key="4">
    <source>
        <dbReference type="ARBA" id="ARBA00047380"/>
    </source>
</evidence>
<name>A0A805ZRB5_LACGA</name>
<dbReference type="SUPFAM" id="SSF141000">
    <property type="entry name" value="Glu-tRNAGln amidotransferase C subunit"/>
    <property type="match status" value="1"/>
</dbReference>
<comment type="catalytic activity">
    <reaction evidence="5 6">
        <text>L-glutamyl-tRNA(Gln) + L-glutamine + ATP + H2O = L-glutaminyl-tRNA(Gln) + L-glutamate + ADP + phosphate + H(+)</text>
        <dbReference type="Rhea" id="RHEA:17521"/>
        <dbReference type="Rhea" id="RHEA-COMP:9681"/>
        <dbReference type="Rhea" id="RHEA-COMP:9684"/>
        <dbReference type="ChEBI" id="CHEBI:15377"/>
        <dbReference type="ChEBI" id="CHEBI:15378"/>
        <dbReference type="ChEBI" id="CHEBI:29985"/>
        <dbReference type="ChEBI" id="CHEBI:30616"/>
        <dbReference type="ChEBI" id="CHEBI:43474"/>
        <dbReference type="ChEBI" id="CHEBI:58359"/>
        <dbReference type="ChEBI" id="CHEBI:78520"/>
        <dbReference type="ChEBI" id="CHEBI:78521"/>
        <dbReference type="ChEBI" id="CHEBI:456216"/>
    </reaction>
</comment>
<comment type="catalytic activity">
    <reaction evidence="4 6">
        <text>L-aspartyl-tRNA(Asn) + L-glutamine + ATP + H2O = L-asparaginyl-tRNA(Asn) + L-glutamate + ADP + phosphate + 2 H(+)</text>
        <dbReference type="Rhea" id="RHEA:14513"/>
        <dbReference type="Rhea" id="RHEA-COMP:9674"/>
        <dbReference type="Rhea" id="RHEA-COMP:9677"/>
        <dbReference type="ChEBI" id="CHEBI:15377"/>
        <dbReference type="ChEBI" id="CHEBI:15378"/>
        <dbReference type="ChEBI" id="CHEBI:29985"/>
        <dbReference type="ChEBI" id="CHEBI:30616"/>
        <dbReference type="ChEBI" id="CHEBI:43474"/>
        <dbReference type="ChEBI" id="CHEBI:58359"/>
        <dbReference type="ChEBI" id="CHEBI:78515"/>
        <dbReference type="ChEBI" id="CHEBI:78516"/>
        <dbReference type="ChEBI" id="CHEBI:456216"/>
    </reaction>
</comment>
<keyword evidence="6" id="KW-0067">ATP-binding</keyword>
<evidence type="ECO:0000256" key="1">
    <source>
        <dbReference type="ARBA" id="ARBA00010757"/>
    </source>
</evidence>
<gene>
    <name evidence="6" type="primary">gatC</name>
    <name evidence="7" type="ordered locus">LGAS_1513</name>
</gene>
<dbReference type="EMBL" id="CP000413">
    <property type="protein sequence ID" value="ABJ60868.1"/>
    <property type="molecule type" value="Genomic_DNA"/>
</dbReference>
<dbReference type="GO" id="GO:0070681">
    <property type="term" value="P:glutaminyl-tRNAGln biosynthesis via transamidation"/>
    <property type="evidence" value="ECO:0007669"/>
    <property type="project" value="TreeGrafter"/>
</dbReference>
<comment type="similarity">
    <text evidence="1 6">Belongs to the GatC family.</text>
</comment>
<evidence type="ECO:0000313" key="8">
    <source>
        <dbReference type="Proteomes" id="UP000000664"/>
    </source>
</evidence>
<dbReference type="HAMAP" id="MF_00122">
    <property type="entry name" value="GatC"/>
    <property type="match status" value="1"/>
</dbReference>
<keyword evidence="6" id="KW-0648">Protein biosynthesis</keyword>
<evidence type="ECO:0000256" key="6">
    <source>
        <dbReference type="HAMAP-Rule" id="MF_00122"/>
    </source>
</evidence>
<reference evidence="7 8" key="1">
    <citation type="journal article" date="2006" name="Proc. Natl. Acad. Sci. U.S.A.">
        <title>Comparative genomics of the lactic acid bacteria.</title>
        <authorList>
            <person name="Makarova K."/>
            <person name="Slesarev A."/>
            <person name="Wolf Y."/>
            <person name="Sorokin A."/>
            <person name="Mirkin B."/>
            <person name="Koonin E."/>
            <person name="Pavlov A."/>
            <person name="Pavlova N."/>
            <person name="Karamychev V."/>
            <person name="Polouchine N."/>
            <person name="Shakhova V."/>
            <person name="Grigoriev I."/>
            <person name="Lou Y."/>
            <person name="Rohksar D."/>
            <person name="Lucas S."/>
            <person name="Huang K."/>
            <person name="Goodstein D.M."/>
            <person name="Hawkins T."/>
            <person name="Plengvidhya V."/>
            <person name="Welker D."/>
            <person name="Hughes J."/>
            <person name="Goh Y."/>
            <person name="Benson A."/>
            <person name="Baldwin K."/>
            <person name="Lee J.H."/>
            <person name="Diaz-Muniz I."/>
            <person name="Dosti B."/>
            <person name="Smeianov V."/>
            <person name="Wechter W."/>
            <person name="Barabote R."/>
            <person name="Lorca G."/>
            <person name="Altermann E."/>
            <person name="Barrangou R."/>
            <person name="Ganesan B."/>
            <person name="Xie Y."/>
            <person name="Rawsthorne H."/>
            <person name="Tamir D."/>
            <person name="Parker C."/>
            <person name="Breidt F."/>
            <person name="Broadbent J."/>
            <person name="Hutkins R."/>
            <person name="O'Sullivan D."/>
            <person name="Steele J."/>
            <person name="Unlu G."/>
            <person name="Saier M."/>
            <person name="Klaenhammer T."/>
            <person name="Richardson P."/>
            <person name="Kozyavkin S."/>
            <person name="Weimer B."/>
            <person name="Mills D."/>
        </authorList>
    </citation>
    <scope>NUCLEOTIDE SEQUENCE [LARGE SCALE GENOMIC DNA]</scope>
    <source>
        <strain evidence="8">ATCC 33323 / DSM 20243 / BCRC 14619 / CIP 102991 / JCM 1131 / KCTC 3163 / NCIMB 11718 / NCTC 13722 / AM63</strain>
    </source>
</reference>
<dbReference type="InterPro" id="IPR036113">
    <property type="entry name" value="Asp/Glu-ADT_sf_sub_c"/>
</dbReference>
<sequence>MSTSLAVNRRQTVKITKDEINHVATLSRLEFGEDEIDKFTEQMGDIINMAHQLAEVDTEGVPETVQVVDRETDFREDKPEHWKSRAELMKNVPEKADGFIKVPVIIDKDDNE</sequence>
<dbReference type="KEGG" id="lga:LGAS_1513"/>
<dbReference type="PANTHER" id="PTHR15004:SF0">
    <property type="entry name" value="GLUTAMYL-TRNA(GLN) AMIDOTRANSFERASE SUBUNIT C, MITOCHONDRIAL"/>
    <property type="match status" value="1"/>
</dbReference>
<proteinExistence type="inferred from homology"/>
<organism evidence="7 8">
    <name type="scientific">Lactobacillus gasseri (strain ATCC 33323 / DSM 20243 / BCRC 14619 / CIP 102991 / JCM 1131 / KCTC 3163 / NCIMB 11718 / NCTC 13722 / AM63)</name>
    <dbReference type="NCBI Taxonomy" id="324831"/>
    <lineage>
        <taxon>Bacteria</taxon>
        <taxon>Bacillati</taxon>
        <taxon>Bacillota</taxon>
        <taxon>Bacilli</taxon>
        <taxon>Lactobacillales</taxon>
        <taxon>Lactobacillaceae</taxon>
        <taxon>Lactobacillus</taxon>
    </lineage>
</organism>